<organism evidence="2 3">
    <name type="scientific">Porcincola intestinalis</name>
    <dbReference type="NCBI Taxonomy" id="2606632"/>
    <lineage>
        <taxon>Bacteria</taxon>
        <taxon>Bacillati</taxon>
        <taxon>Bacillota</taxon>
        <taxon>Clostridia</taxon>
        <taxon>Lachnospirales</taxon>
        <taxon>Lachnospiraceae</taxon>
        <taxon>Porcincola</taxon>
    </lineage>
</organism>
<dbReference type="PROSITE" id="PS51197">
    <property type="entry name" value="HTH_RRF2_2"/>
    <property type="match status" value="1"/>
</dbReference>
<gene>
    <name evidence="2" type="ORF">FYJ35_04665</name>
</gene>
<reference evidence="2 3" key="1">
    <citation type="submission" date="2019-08" db="EMBL/GenBank/DDBJ databases">
        <title>In-depth cultivation of the pig gut microbiome towards novel bacterial diversity and tailored functional studies.</title>
        <authorList>
            <person name="Wylensek D."/>
            <person name="Hitch T.C.A."/>
            <person name="Clavel T."/>
        </authorList>
    </citation>
    <scope>NUCLEOTIDE SEQUENCE [LARGE SCALE GENOMIC DNA]</scope>
    <source>
        <strain evidence="2 3">Oil+RF-744-WCA-WT-11</strain>
    </source>
</reference>
<proteinExistence type="predicted"/>
<dbReference type="InterPro" id="IPR000944">
    <property type="entry name" value="Tscrpt_reg_Rrf2"/>
</dbReference>
<dbReference type="GO" id="GO:0005829">
    <property type="term" value="C:cytosol"/>
    <property type="evidence" value="ECO:0007669"/>
    <property type="project" value="TreeGrafter"/>
</dbReference>
<dbReference type="InterPro" id="IPR036388">
    <property type="entry name" value="WH-like_DNA-bd_sf"/>
</dbReference>
<comment type="caution">
    <text evidence="2">The sequence shown here is derived from an EMBL/GenBank/DDBJ whole genome shotgun (WGS) entry which is preliminary data.</text>
</comment>
<dbReference type="PANTHER" id="PTHR33221:SF5">
    <property type="entry name" value="HTH-TYPE TRANSCRIPTIONAL REGULATOR ISCR"/>
    <property type="match status" value="1"/>
</dbReference>
<keyword evidence="1" id="KW-0238">DNA-binding</keyword>
<dbReference type="GO" id="GO:0003700">
    <property type="term" value="F:DNA-binding transcription factor activity"/>
    <property type="evidence" value="ECO:0007669"/>
    <property type="project" value="TreeGrafter"/>
</dbReference>
<sequence length="161" mass="17044">MKLSTKGRYGLRAMIDLASHMDEETVSLSSIARRESMSESYLEQLASSLKKAGLVTSSRGAQGGYRLGRDASEISVGDVLRACEGSTDAVSCPGLKSESSGKESGCAGAEMCVSKYVWEKINTAITDTVDGIYLSELVKESRKARTGHPDELPGCAAGGKR</sequence>
<dbReference type="Gene3D" id="1.10.10.10">
    <property type="entry name" value="Winged helix-like DNA-binding domain superfamily/Winged helix DNA-binding domain"/>
    <property type="match status" value="1"/>
</dbReference>
<dbReference type="Pfam" id="PF02082">
    <property type="entry name" value="Rrf2"/>
    <property type="match status" value="1"/>
</dbReference>
<dbReference type="EMBL" id="VULZ01000003">
    <property type="protein sequence ID" value="MSS14342.1"/>
    <property type="molecule type" value="Genomic_DNA"/>
</dbReference>
<dbReference type="PROSITE" id="PS01332">
    <property type="entry name" value="HTH_RRF2_1"/>
    <property type="match status" value="1"/>
</dbReference>
<dbReference type="GO" id="GO:0003677">
    <property type="term" value="F:DNA binding"/>
    <property type="evidence" value="ECO:0007669"/>
    <property type="project" value="UniProtKB-KW"/>
</dbReference>
<dbReference type="InterPro" id="IPR030489">
    <property type="entry name" value="TR_Rrf2-type_CS"/>
</dbReference>
<keyword evidence="3" id="KW-1185">Reference proteome</keyword>
<evidence type="ECO:0000313" key="3">
    <source>
        <dbReference type="Proteomes" id="UP000481852"/>
    </source>
</evidence>
<evidence type="ECO:0000313" key="2">
    <source>
        <dbReference type="EMBL" id="MSS14342.1"/>
    </source>
</evidence>
<accession>A0A6L5X7G8</accession>
<dbReference type="SUPFAM" id="SSF46785">
    <property type="entry name" value="Winged helix' DNA-binding domain"/>
    <property type="match status" value="1"/>
</dbReference>
<dbReference type="Proteomes" id="UP000481852">
    <property type="component" value="Unassembled WGS sequence"/>
</dbReference>
<dbReference type="PANTHER" id="PTHR33221">
    <property type="entry name" value="WINGED HELIX-TURN-HELIX TRANSCRIPTIONAL REGULATOR, RRF2 FAMILY"/>
    <property type="match status" value="1"/>
</dbReference>
<dbReference type="InterPro" id="IPR036390">
    <property type="entry name" value="WH_DNA-bd_sf"/>
</dbReference>
<dbReference type="AlphaFoldDB" id="A0A6L5X7G8"/>
<name>A0A6L5X7G8_9FIRM</name>
<dbReference type="RefSeq" id="WP_154523883.1">
    <property type="nucleotide sequence ID" value="NZ_JAQYJL010000016.1"/>
</dbReference>
<evidence type="ECO:0000256" key="1">
    <source>
        <dbReference type="ARBA" id="ARBA00023125"/>
    </source>
</evidence>
<protein>
    <submittedName>
        <fullName evidence="2">Rrf2 family transcriptional regulator</fullName>
    </submittedName>
</protein>
<dbReference type="NCBIfam" id="TIGR00738">
    <property type="entry name" value="rrf2_super"/>
    <property type="match status" value="1"/>
</dbReference>